<sequence>MIDDIIKRELSETLSAQLSVKIQINRAERIQGGDINETFRLDTNEGKWFLKMNDARKYPDMFVREHDGLEELRHAAALFVPKPLCTGTAGHRAFLVTEFVEKGGAAPDFWESFAAGMARLHQHTKPFYGLQSANYIGSIKQYNTPYSTWPVFYAFNRLTPLAKMAYDRHRMDKDMLKQLESLCRRLPELFPDEPPALLHGDLWSGNFLVGANGKACIFDPAVYYGHREMDLAMTRLFGGFDTRFYYTYQAIRPLESGWQQRIGLCQLYPLLVHLNLFGGSYYNDVKEILAVTN</sequence>
<dbReference type="EMBL" id="RPDH01000002">
    <property type="protein sequence ID" value="RPE09146.1"/>
    <property type="molecule type" value="Genomic_DNA"/>
</dbReference>
<evidence type="ECO:0000256" key="1">
    <source>
        <dbReference type="ARBA" id="ARBA00009460"/>
    </source>
</evidence>
<keyword evidence="4" id="KW-1185">Reference proteome</keyword>
<evidence type="ECO:0000313" key="3">
    <source>
        <dbReference type="EMBL" id="RPE09146.1"/>
    </source>
</evidence>
<dbReference type="Gene3D" id="3.90.1200.10">
    <property type="match status" value="1"/>
</dbReference>
<keyword evidence="2" id="KW-0808">Transferase</keyword>
<comment type="similarity">
    <text evidence="1 2">Belongs to the fructosamine kinase family.</text>
</comment>
<dbReference type="OrthoDB" id="5291879at2"/>
<dbReference type="PANTHER" id="PTHR12149:SF8">
    <property type="entry name" value="PROTEIN-RIBULOSAMINE 3-KINASE"/>
    <property type="match status" value="1"/>
</dbReference>
<dbReference type="InterPro" id="IPR016477">
    <property type="entry name" value="Fructo-/Ketosamine-3-kinase"/>
</dbReference>
<comment type="caution">
    <text evidence="3">The sequence shown here is derived from an EMBL/GenBank/DDBJ whole genome shotgun (WGS) entry which is preliminary data.</text>
</comment>
<dbReference type="SUPFAM" id="SSF56112">
    <property type="entry name" value="Protein kinase-like (PK-like)"/>
    <property type="match status" value="1"/>
</dbReference>
<dbReference type="PANTHER" id="PTHR12149">
    <property type="entry name" value="FRUCTOSAMINE 3 KINASE-RELATED PROTEIN"/>
    <property type="match status" value="1"/>
</dbReference>
<name>A0A3N4PLR0_9BACT</name>
<dbReference type="Gene3D" id="3.30.200.20">
    <property type="entry name" value="Phosphorylase Kinase, domain 1"/>
    <property type="match status" value="1"/>
</dbReference>
<organism evidence="3 4">
    <name type="scientific">Chitinophaga lutea</name>
    <dbReference type="NCBI Taxonomy" id="2488634"/>
    <lineage>
        <taxon>Bacteria</taxon>
        <taxon>Pseudomonadati</taxon>
        <taxon>Bacteroidota</taxon>
        <taxon>Chitinophagia</taxon>
        <taxon>Chitinophagales</taxon>
        <taxon>Chitinophagaceae</taxon>
        <taxon>Chitinophaga</taxon>
    </lineage>
</organism>
<dbReference type="PIRSF" id="PIRSF006221">
    <property type="entry name" value="Ketosamine-3-kinase"/>
    <property type="match status" value="1"/>
</dbReference>
<dbReference type="Proteomes" id="UP000278351">
    <property type="component" value="Unassembled WGS sequence"/>
</dbReference>
<evidence type="ECO:0000256" key="2">
    <source>
        <dbReference type="PIRNR" id="PIRNR006221"/>
    </source>
</evidence>
<accession>A0A3N4PLR0</accession>
<dbReference type="GO" id="GO:0016301">
    <property type="term" value="F:kinase activity"/>
    <property type="evidence" value="ECO:0007669"/>
    <property type="project" value="UniProtKB-UniRule"/>
</dbReference>
<evidence type="ECO:0008006" key="5">
    <source>
        <dbReference type="Google" id="ProtNLM"/>
    </source>
</evidence>
<evidence type="ECO:0000313" key="4">
    <source>
        <dbReference type="Proteomes" id="UP000278351"/>
    </source>
</evidence>
<keyword evidence="2" id="KW-0418">Kinase</keyword>
<dbReference type="InterPro" id="IPR011009">
    <property type="entry name" value="Kinase-like_dom_sf"/>
</dbReference>
<protein>
    <recommendedName>
        <fullName evidence="5">Ketosamine-3-kinase</fullName>
    </recommendedName>
</protein>
<gene>
    <name evidence="3" type="ORF">EGT74_19240</name>
</gene>
<dbReference type="AlphaFoldDB" id="A0A3N4PLR0"/>
<proteinExistence type="inferred from homology"/>
<dbReference type="RefSeq" id="WP_123848143.1">
    <property type="nucleotide sequence ID" value="NZ_RPDH01000002.1"/>
</dbReference>
<reference evidence="3 4" key="1">
    <citation type="submission" date="2018-11" db="EMBL/GenBank/DDBJ databases">
        <title>Chitinophaga lutea sp.nov., isolate from arsenic contaminated soil.</title>
        <authorList>
            <person name="Zong Y."/>
        </authorList>
    </citation>
    <scope>NUCLEOTIDE SEQUENCE [LARGE SCALE GENOMIC DNA]</scope>
    <source>
        <strain evidence="3 4">ZY74</strain>
    </source>
</reference>
<dbReference type="Pfam" id="PF03881">
    <property type="entry name" value="Fructosamin_kin"/>
    <property type="match status" value="1"/>
</dbReference>